<dbReference type="AlphaFoldDB" id="A0A0P6XX47"/>
<evidence type="ECO:0000256" key="1">
    <source>
        <dbReference type="SAM" id="Phobius"/>
    </source>
</evidence>
<dbReference type="OrthoDB" id="9961219at2"/>
<protein>
    <submittedName>
        <fullName evidence="2">Uncharacterized protein</fullName>
    </submittedName>
</protein>
<keyword evidence="1" id="KW-0812">Transmembrane</keyword>
<sequence length="221" mass="24527">MESTPSSENPRRFSLSDILFAPIGCLIQSSPLFVFLVILVAGTIGSIVFYSTNTDFWGLTAPDFEHFTVSDNFQTIQGTEEQTWKISYEFAGATQFSGLVRHVSPIRMGKFPMLTHDILVTSGDFADSSLVRTNVSNHHFTWFCDSGTQPRGTINLLHTVPASEEIYEQLLQIRSGDQVAISGREILRIDSLKPDGSSDGWWQDSGCNTLLVNTVEILAEK</sequence>
<comment type="caution">
    <text evidence="2">The sequence shown here is derived from an EMBL/GenBank/DDBJ whole genome shotgun (WGS) entry which is preliminary data.</text>
</comment>
<evidence type="ECO:0000313" key="2">
    <source>
        <dbReference type="EMBL" id="KPL81103.1"/>
    </source>
</evidence>
<keyword evidence="3" id="KW-1185">Reference proteome</keyword>
<evidence type="ECO:0000313" key="3">
    <source>
        <dbReference type="Proteomes" id="UP000050417"/>
    </source>
</evidence>
<reference evidence="2 3" key="1">
    <citation type="submission" date="2015-07" db="EMBL/GenBank/DDBJ databases">
        <title>Genome sequence of Ornatilinea apprima DSM 23815.</title>
        <authorList>
            <person name="Hemp J."/>
            <person name="Ward L.M."/>
            <person name="Pace L.A."/>
            <person name="Fischer W.W."/>
        </authorList>
    </citation>
    <scope>NUCLEOTIDE SEQUENCE [LARGE SCALE GENOMIC DNA]</scope>
    <source>
        <strain evidence="2 3">P3M-1</strain>
    </source>
</reference>
<keyword evidence="1" id="KW-1133">Transmembrane helix</keyword>
<accession>A0A0P6XX47</accession>
<proteinExistence type="predicted"/>
<keyword evidence="1" id="KW-0472">Membrane</keyword>
<feature type="transmembrane region" description="Helical" evidence="1">
    <location>
        <begin position="20"/>
        <end position="50"/>
    </location>
</feature>
<dbReference type="Proteomes" id="UP000050417">
    <property type="component" value="Unassembled WGS sequence"/>
</dbReference>
<dbReference type="EMBL" id="LGCL01000002">
    <property type="protein sequence ID" value="KPL81103.1"/>
    <property type="molecule type" value="Genomic_DNA"/>
</dbReference>
<organism evidence="2 3">
    <name type="scientific">Ornatilinea apprima</name>
    <dbReference type="NCBI Taxonomy" id="1134406"/>
    <lineage>
        <taxon>Bacteria</taxon>
        <taxon>Bacillati</taxon>
        <taxon>Chloroflexota</taxon>
        <taxon>Anaerolineae</taxon>
        <taxon>Anaerolineales</taxon>
        <taxon>Anaerolineaceae</taxon>
        <taxon>Ornatilinea</taxon>
    </lineage>
</organism>
<dbReference type="RefSeq" id="WP_075061053.1">
    <property type="nucleotide sequence ID" value="NZ_LGCL01000002.1"/>
</dbReference>
<gene>
    <name evidence="2" type="ORF">ADN00_00835</name>
</gene>
<name>A0A0P6XX47_9CHLR</name>